<dbReference type="EMBL" id="LT828648">
    <property type="protein sequence ID" value="SLM50077.1"/>
    <property type="molecule type" value="Genomic_DNA"/>
</dbReference>
<accession>A0A1W1IAK1</accession>
<dbReference type="RefSeq" id="WP_080888229.1">
    <property type="nucleotide sequence ID" value="NZ_LT828648.1"/>
</dbReference>
<dbReference type="Gene3D" id="3.30.160.670">
    <property type="match status" value="1"/>
</dbReference>
<feature type="compositionally biased region" description="Gly residues" evidence="1">
    <location>
        <begin position="108"/>
        <end position="124"/>
    </location>
</feature>
<dbReference type="AlphaFoldDB" id="A0A1W1IAK1"/>
<evidence type="ECO:0000256" key="2">
    <source>
        <dbReference type="SAM" id="SignalP"/>
    </source>
</evidence>
<protein>
    <recommendedName>
        <fullName evidence="3">DUF4136 domain-containing protein</fullName>
    </recommendedName>
</protein>
<feature type="domain" description="DUF4136" evidence="3">
    <location>
        <begin position="57"/>
        <end position="190"/>
    </location>
</feature>
<dbReference type="OrthoDB" id="9810751at2"/>
<dbReference type="InterPro" id="IPR025411">
    <property type="entry name" value="DUF4136"/>
</dbReference>
<dbReference type="Pfam" id="PF13590">
    <property type="entry name" value="DUF4136"/>
    <property type="match status" value="1"/>
</dbReference>
<evidence type="ECO:0000313" key="4">
    <source>
        <dbReference type="EMBL" id="SLM50077.1"/>
    </source>
</evidence>
<reference evidence="4 5" key="1">
    <citation type="submission" date="2017-03" db="EMBL/GenBank/DDBJ databases">
        <authorList>
            <person name="Afonso C.L."/>
            <person name="Miller P.J."/>
            <person name="Scott M.A."/>
            <person name="Spackman E."/>
            <person name="Goraichik I."/>
            <person name="Dimitrov K.M."/>
            <person name="Suarez D.L."/>
            <person name="Swayne D.E."/>
        </authorList>
    </citation>
    <scope>NUCLEOTIDE SEQUENCE [LARGE SCALE GENOMIC DNA]</scope>
    <source>
        <strain evidence="4">Genome sequencing of Nitrospira japonica strain NJ11</strain>
    </source>
</reference>
<gene>
    <name evidence="4" type="ORF">NSJP_3910</name>
</gene>
<feature type="chain" id="PRO_5010712510" description="DUF4136 domain-containing protein" evidence="2">
    <location>
        <begin position="24"/>
        <end position="216"/>
    </location>
</feature>
<keyword evidence="5" id="KW-1185">Reference proteome</keyword>
<proteinExistence type="predicted"/>
<evidence type="ECO:0000256" key="1">
    <source>
        <dbReference type="SAM" id="MobiDB-lite"/>
    </source>
</evidence>
<keyword evidence="2" id="KW-0732">Signal</keyword>
<evidence type="ECO:0000259" key="3">
    <source>
        <dbReference type="Pfam" id="PF13590"/>
    </source>
</evidence>
<feature type="signal peptide" evidence="2">
    <location>
        <begin position="1"/>
        <end position="23"/>
    </location>
</feature>
<dbReference type="KEGG" id="nja:NSJP_3910"/>
<name>A0A1W1IAK1_9BACT</name>
<evidence type="ECO:0000313" key="5">
    <source>
        <dbReference type="Proteomes" id="UP000192042"/>
    </source>
</evidence>
<sequence length="216" mass="22511">MKDVLRVSLLLCGLLLTAGCAQTVVVDASGTTKSGAVPPHVTYVVLPTAEVEKDQAFPAYAALVAGKMDDLGYKKTSEKTAQLGVFLAYATHEGASAAPAKSGNAGANMGGMGPGSPGGSGYGMSSGPSQDTSGQRTYTNQLVVVVVDLQKSSNTGPVVELWRGETTNTSRSKNFEQVAPLMVDAAFQHFGESTPSAVRHQFTLEDGKKPQEMKNK</sequence>
<dbReference type="Proteomes" id="UP000192042">
    <property type="component" value="Chromosome I"/>
</dbReference>
<organism evidence="4 5">
    <name type="scientific">Nitrospira japonica</name>
    <dbReference type="NCBI Taxonomy" id="1325564"/>
    <lineage>
        <taxon>Bacteria</taxon>
        <taxon>Pseudomonadati</taxon>
        <taxon>Nitrospirota</taxon>
        <taxon>Nitrospiria</taxon>
        <taxon>Nitrospirales</taxon>
        <taxon>Nitrospiraceae</taxon>
        <taxon>Nitrospira</taxon>
    </lineage>
</organism>
<dbReference type="PROSITE" id="PS51257">
    <property type="entry name" value="PROKAR_LIPOPROTEIN"/>
    <property type="match status" value="1"/>
</dbReference>
<feature type="region of interest" description="Disordered" evidence="1">
    <location>
        <begin position="108"/>
        <end position="135"/>
    </location>
</feature>